<keyword evidence="2" id="KW-1185">Reference proteome</keyword>
<reference evidence="1 2" key="1">
    <citation type="submission" date="2022-05" db="EMBL/GenBank/DDBJ databases">
        <authorList>
            <consortium name="Genoscope - CEA"/>
            <person name="William W."/>
        </authorList>
    </citation>
    <scope>NUCLEOTIDE SEQUENCE [LARGE SCALE GENOMIC DNA]</scope>
</reference>
<accession>A0ABN8Q2A7</accession>
<protein>
    <submittedName>
        <fullName evidence="1">Uncharacterized protein</fullName>
    </submittedName>
</protein>
<evidence type="ECO:0000313" key="2">
    <source>
        <dbReference type="Proteomes" id="UP001159405"/>
    </source>
</evidence>
<gene>
    <name evidence="1" type="ORF">PLOB_00049629</name>
</gene>
<name>A0ABN8Q2A7_9CNID</name>
<evidence type="ECO:0000313" key="1">
    <source>
        <dbReference type="EMBL" id="CAH3153501.1"/>
    </source>
</evidence>
<comment type="caution">
    <text evidence="1">The sequence shown here is derived from an EMBL/GenBank/DDBJ whole genome shotgun (WGS) entry which is preliminary data.</text>
</comment>
<proteinExistence type="predicted"/>
<dbReference type="EMBL" id="CALNXK010000096">
    <property type="protein sequence ID" value="CAH3153501.1"/>
    <property type="molecule type" value="Genomic_DNA"/>
</dbReference>
<sequence>MVLGFIASVEGHTVAKKFVYLAKVKHSQLKYTWLLPLYVKQVDYARVHDINFTSAKKMKFDLDASIDNVPNDSFPE</sequence>
<feature type="non-terminal residue" evidence="1">
    <location>
        <position position="76"/>
    </location>
</feature>
<dbReference type="Proteomes" id="UP001159405">
    <property type="component" value="Unassembled WGS sequence"/>
</dbReference>
<organism evidence="1 2">
    <name type="scientific">Porites lobata</name>
    <dbReference type="NCBI Taxonomy" id="104759"/>
    <lineage>
        <taxon>Eukaryota</taxon>
        <taxon>Metazoa</taxon>
        <taxon>Cnidaria</taxon>
        <taxon>Anthozoa</taxon>
        <taxon>Hexacorallia</taxon>
        <taxon>Scleractinia</taxon>
        <taxon>Fungiina</taxon>
        <taxon>Poritidae</taxon>
        <taxon>Porites</taxon>
    </lineage>
</organism>